<dbReference type="AlphaFoldDB" id="A0A024HDX4"/>
<evidence type="ECO:0000256" key="1">
    <source>
        <dbReference type="SAM" id="MobiDB-lite"/>
    </source>
</evidence>
<dbReference type="EMBL" id="HG322950">
    <property type="protein sequence ID" value="CDF83071.1"/>
    <property type="molecule type" value="Genomic_DNA"/>
</dbReference>
<feature type="region of interest" description="Disordered" evidence="1">
    <location>
        <begin position="1"/>
        <end position="23"/>
    </location>
</feature>
<protein>
    <recommendedName>
        <fullName evidence="2">Transcriptional regulator SutA RNAP-binding domain-containing protein</fullName>
    </recommendedName>
</protein>
<accession>A0A024HDX4</accession>
<name>A0A024HDX4_PSEKB</name>
<dbReference type="STRING" id="1301098.PKB_1713"/>
<keyword evidence="4" id="KW-1185">Reference proteome</keyword>
<organism evidence="3 4">
    <name type="scientific">Pseudomonas knackmussii (strain DSM 6978 / CCUG 54928 / LMG 23759 / B13)</name>
    <dbReference type="NCBI Taxonomy" id="1301098"/>
    <lineage>
        <taxon>Bacteria</taxon>
        <taxon>Pseudomonadati</taxon>
        <taxon>Pseudomonadota</taxon>
        <taxon>Gammaproteobacteria</taxon>
        <taxon>Pseudomonadales</taxon>
        <taxon>Pseudomonadaceae</taxon>
        <taxon>Pseudomonas</taxon>
    </lineage>
</organism>
<dbReference type="OrthoDB" id="6372201at2"/>
<dbReference type="KEGG" id="pkc:PKB_1713"/>
<proteinExistence type="predicted"/>
<gene>
    <name evidence="3" type="ORF">PKB_1713</name>
</gene>
<sequence length="63" mass="6568">MIRKPATRQKATPKPAAAVTSRESLEAQVAAFLNAGGEIQEIAKGVTGQPGGAVSRHISLDRK</sequence>
<evidence type="ECO:0000313" key="4">
    <source>
        <dbReference type="Proteomes" id="UP000025241"/>
    </source>
</evidence>
<dbReference type="RefSeq" id="WP_043250759.1">
    <property type="nucleotide sequence ID" value="NZ_HG322950.1"/>
</dbReference>
<reference evidence="3 4" key="1">
    <citation type="submission" date="2013-03" db="EMBL/GenBank/DDBJ databases">
        <authorList>
            <person name="Linke B."/>
        </authorList>
    </citation>
    <scope>NUCLEOTIDE SEQUENCE [LARGE SCALE GENOMIC DNA]</scope>
    <source>
        <strain evidence="3 4">B13</strain>
    </source>
</reference>
<reference evidence="3 4" key="2">
    <citation type="submission" date="2014-05" db="EMBL/GenBank/DDBJ databases">
        <title>Genome sequence of the 3-chlorobenzoate degrading bacterium Pseudomonas knackmussii B13 shows multiple evidence for horizontal gene transfer.</title>
        <authorList>
            <person name="Miyazaki R."/>
            <person name="Bertelli C."/>
            <person name="Falquet L."/>
            <person name="Robinson-Rechavi M."/>
            <person name="Gharib W."/>
            <person name="Roy S."/>
            <person name="Van der Meer J.R."/>
        </authorList>
    </citation>
    <scope>NUCLEOTIDE SEQUENCE [LARGE SCALE GENOMIC DNA]</scope>
    <source>
        <strain evidence="3 4">B13</strain>
    </source>
</reference>
<dbReference type="PATRIC" id="fig|1301098.3.peg.1706"/>
<dbReference type="Pfam" id="PF20661">
    <property type="entry name" value="SutA-RBD"/>
    <property type="match status" value="1"/>
</dbReference>
<dbReference type="Proteomes" id="UP000025241">
    <property type="component" value="Chromosome I"/>
</dbReference>
<feature type="domain" description="Transcriptional regulator SutA RNAP-binding" evidence="2">
    <location>
        <begin position="17"/>
        <end position="50"/>
    </location>
</feature>
<dbReference type="InterPro" id="IPR049191">
    <property type="entry name" value="SutA_RBD"/>
</dbReference>
<dbReference type="HOGENOM" id="CLU_205253_1_0_6"/>
<evidence type="ECO:0000259" key="2">
    <source>
        <dbReference type="Pfam" id="PF20661"/>
    </source>
</evidence>
<evidence type="ECO:0000313" key="3">
    <source>
        <dbReference type="EMBL" id="CDF83071.1"/>
    </source>
</evidence>